<comment type="caution">
    <text evidence="1">The sequence shown here is derived from an EMBL/GenBank/DDBJ whole genome shotgun (WGS) entry which is preliminary data.</text>
</comment>
<sequence>MKRTEAKPMQLAFNFGAANDNVPRSLPANDNTSKAESVDEYELAELRWTEIGALARQLEYVADGPRNDSTQHEACRLVESLYELLA</sequence>
<proteinExistence type="predicted"/>
<dbReference type="AlphaFoldDB" id="A0A916TKL5"/>
<name>A0A916TKL5_9HYPH</name>
<reference evidence="1" key="1">
    <citation type="journal article" date="2014" name="Int. J. Syst. Evol. Microbiol.">
        <title>Complete genome sequence of Corynebacterium casei LMG S-19264T (=DSM 44701T), isolated from a smear-ripened cheese.</title>
        <authorList>
            <consortium name="US DOE Joint Genome Institute (JGI-PGF)"/>
            <person name="Walter F."/>
            <person name="Albersmeier A."/>
            <person name="Kalinowski J."/>
            <person name="Ruckert C."/>
        </authorList>
    </citation>
    <scope>NUCLEOTIDE SEQUENCE</scope>
    <source>
        <strain evidence="1">CGMCC 1.12426</strain>
    </source>
</reference>
<reference evidence="1" key="2">
    <citation type="submission" date="2020-09" db="EMBL/GenBank/DDBJ databases">
        <authorList>
            <person name="Sun Q."/>
            <person name="Zhou Y."/>
        </authorList>
    </citation>
    <scope>NUCLEOTIDE SEQUENCE</scope>
    <source>
        <strain evidence="1">CGMCC 1.12426</strain>
    </source>
</reference>
<protein>
    <submittedName>
        <fullName evidence="1">Uncharacterized protein</fullName>
    </submittedName>
</protein>
<keyword evidence="2" id="KW-1185">Reference proteome</keyword>
<evidence type="ECO:0000313" key="2">
    <source>
        <dbReference type="Proteomes" id="UP000605148"/>
    </source>
</evidence>
<accession>A0A916TKL5</accession>
<organism evidence="1 2">
    <name type="scientific">Roseibium aquae</name>
    <dbReference type="NCBI Taxonomy" id="1323746"/>
    <lineage>
        <taxon>Bacteria</taxon>
        <taxon>Pseudomonadati</taxon>
        <taxon>Pseudomonadota</taxon>
        <taxon>Alphaproteobacteria</taxon>
        <taxon>Hyphomicrobiales</taxon>
        <taxon>Stappiaceae</taxon>
        <taxon>Roseibium</taxon>
    </lineage>
</organism>
<evidence type="ECO:0000313" key="1">
    <source>
        <dbReference type="EMBL" id="GGB49019.1"/>
    </source>
</evidence>
<dbReference type="Proteomes" id="UP000605148">
    <property type="component" value="Unassembled WGS sequence"/>
</dbReference>
<dbReference type="EMBL" id="BMFA01000006">
    <property type="protein sequence ID" value="GGB49019.1"/>
    <property type="molecule type" value="Genomic_DNA"/>
</dbReference>
<dbReference type="RefSeq" id="WP_150496358.1">
    <property type="nucleotide sequence ID" value="NZ_BMFA01000006.1"/>
</dbReference>
<gene>
    <name evidence="1" type="ORF">GCM10011316_21440</name>
</gene>